<feature type="transmembrane region" description="Helical" evidence="1">
    <location>
        <begin position="192"/>
        <end position="210"/>
    </location>
</feature>
<feature type="transmembrane region" description="Helical" evidence="1">
    <location>
        <begin position="82"/>
        <end position="105"/>
    </location>
</feature>
<dbReference type="AlphaFoldDB" id="A0AAV5CRL4"/>
<comment type="caution">
    <text evidence="2">The sequence shown here is derived from an EMBL/GenBank/DDBJ whole genome shotgun (WGS) entry which is preliminary data.</text>
</comment>
<organism evidence="2 3">
    <name type="scientific">Eleusine coracana subsp. coracana</name>
    <dbReference type="NCBI Taxonomy" id="191504"/>
    <lineage>
        <taxon>Eukaryota</taxon>
        <taxon>Viridiplantae</taxon>
        <taxon>Streptophyta</taxon>
        <taxon>Embryophyta</taxon>
        <taxon>Tracheophyta</taxon>
        <taxon>Spermatophyta</taxon>
        <taxon>Magnoliopsida</taxon>
        <taxon>Liliopsida</taxon>
        <taxon>Poales</taxon>
        <taxon>Poaceae</taxon>
        <taxon>PACMAD clade</taxon>
        <taxon>Chloridoideae</taxon>
        <taxon>Cynodonteae</taxon>
        <taxon>Eleusininae</taxon>
        <taxon>Eleusine</taxon>
    </lineage>
</organism>
<name>A0AAV5CRL4_ELECO</name>
<evidence type="ECO:0000256" key="1">
    <source>
        <dbReference type="SAM" id="Phobius"/>
    </source>
</evidence>
<keyword evidence="1" id="KW-0812">Transmembrane</keyword>
<accession>A0AAV5CRL4</accession>
<feature type="transmembrane region" description="Helical" evidence="1">
    <location>
        <begin position="125"/>
        <end position="145"/>
    </location>
</feature>
<reference evidence="2" key="2">
    <citation type="submission" date="2021-12" db="EMBL/GenBank/DDBJ databases">
        <title>Resequencing data analysis of finger millet.</title>
        <authorList>
            <person name="Hatakeyama M."/>
            <person name="Aluri S."/>
            <person name="Balachadran M.T."/>
            <person name="Sivarajan S.R."/>
            <person name="Poveda L."/>
            <person name="Shimizu-Inatsugi R."/>
            <person name="Schlapbach R."/>
            <person name="Sreeman S.M."/>
            <person name="Shimizu K.K."/>
        </authorList>
    </citation>
    <scope>NUCLEOTIDE SEQUENCE</scope>
</reference>
<proteinExistence type="predicted"/>
<evidence type="ECO:0000313" key="2">
    <source>
        <dbReference type="EMBL" id="GJN00645.1"/>
    </source>
</evidence>
<gene>
    <name evidence="2" type="primary">ga17841</name>
    <name evidence="2" type="ORF">PR202_ga17841</name>
</gene>
<protein>
    <submittedName>
        <fullName evidence="2">Uncharacterized protein</fullName>
    </submittedName>
</protein>
<feature type="transmembrane region" description="Helical" evidence="1">
    <location>
        <begin position="166"/>
        <end position="186"/>
    </location>
</feature>
<keyword evidence="1" id="KW-0472">Membrane</keyword>
<feature type="transmembrane region" description="Helical" evidence="1">
    <location>
        <begin position="36"/>
        <end position="62"/>
    </location>
</feature>
<dbReference type="Proteomes" id="UP001054889">
    <property type="component" value="Unassembled WGS sequence"/>
</dbReference>
<evidence type="ECO:0000313" key="3">
    <source>
        <dbReference type="Proteomes" id="UP001054889"/>
    </source>
</evidence>
<feature type="transmembrane region" description="Helical" evidence="1">
    <location>
        <begin position="230"/>
        <end position="247"/>
    </location>
</feature>
<keyword evidence="3" id="KW-1185">Reference proteome</keyword>
<keyword evidence="1" id="KW-1133">Transmembrane helix</keyword>
<sequence length="257" mass="25837">MAGRAPRIVVLALGAAAVGGPDALRALLEFAGQSPVVDIAICVFVIGMFTALLLGVVLLARFVRKAPRAQGGGGDAAPGTDLFAKMTLVVSVGVAFLVSACLVVVSGGGLMSSVRTAFHSAGKSSGSFVAAGILLHLCITPLLRVSRGAASSAARATDCVANTTQATVCLAAICLLLAPFVAPGGLDAVRHFSAVSINTLTIVGAVLLVLARVSLRPVIVRFLARPKTPMAVVCIVLAYFLLLLLGGPGGKSHACSA</sequence>
<reference evidence="2" key="1">
    <citation type="journal article" date="2018" name="DNA Res.">
        <title>Multiple hybrid de novo genome assembly of finger millet, an orphan allotetraploid crop.</title>
        <authorList>
            <person name="Hatakeyama M."/>
            <person name="Aluri S."/>
            <person name="Balachadran M.T."/>
            <person name="Sivarajan S.R."/>
            <person name="Patrignani A."/>
            <person name="Gruter S."/>
            <person name="Poveda L."/>
            <person name="Shimizu-Inatsugi R."/>
            <person name="Baeten J."/>
            <person name="Francoijs K.J."/>
            <person name="Nataraja K.N."/>
            <person name="Reddy Y.A.N."/>
            <person name="Phadnis S."/>
            <person name="Ravikumar R.L."/>
            <person name="Schlapbach R."/>
            <person name="Sreeman S.M."/>
            <person name="Shimizu K.K."/>
        </authorList>
    </citation>
    <scope>NUCLEOTIDE SEQUENCE</scope>
</reference>
<dbReference type="EMBL" id="BQKI01000008">
    <property type="protein sequence ID" value="GJN00645.1"/>
    <property type="molecule type" value="Genomic_DNA"/>
</dbReference>